<comment type="caution">
    <text evidence="4">The sequence shown here is derived from an EMBL/GenBank/DDBJ whole genome shotgun (WGS) entry which is preliminary data.</text>
</comment>
<evidence type="ECO:0000259" key="2">
    <source>
        <dbReference type="Pfam" id="PF12834"/>
    </source>
</evidence>
<gene>
    <name evidence="4" type="ORF">ABVT43_17735</name>
</gene>
<organism evidence="4 5">
    <name type="scientific">Aliikangiella maris</name>
    <dbReference type="NCBI Taxonomy" id="3162458"/>
    <lineage>
        <taxon>Bacteria</taxon>
        <taxon>Pseudomonadati</taxon>
        <taxon>Pseudomonadota</taxon>
        <taxon>Gammaproteobacteria</taxon>
        <taxon>Oceanospirillales</taxon>
        <taxon>Pleioneaceae</taxon>
        <taxon>Aliikangiella</taxon>
    </lineage>
</organism>
<reference evidence="4 5" key="1">
    <citation type="submission" date="2024-06" db="EMBL/GenBank/DDBJ databases">
        <authorList>
            <person name="Li F."/>
        </authorList>
    </citation>
    <scope>NUCLEOTIDE SEQUENCE [LARGE SCALE GENOMIC DNA]</scope>
    <source>
        <strain evidence="4 5">GXAS 311</strain>
    </source>
</reference>
<dbReference type="Pfam" id="PF12835">
    <property type="entry name" value="Integrase_1"/>
    <property type="match status" value="1"/>
</dbReference>
<dbReference type="Gene3D" id="1.10.443.10">
    <property type="entry name" value="Intergrase catalytic core"/>
    <property type="match status" value="1"/>
</dbReference>
<dbReference type="EMBL" id="JBEVCJ010000031">
    <property type="protein sequence ID" value="MET1256989.1"/>
    <property type="molecule type" value="Genomic_DNA"/>
</dbReference>
<keyword evidence="5" id="KW-1185">Reference proteome</keyword>
<evidence type="ECO:0000313" key="5">
    <source>
        <dbReference type="Proteomes" id="UP001548189"/>
    </source>
</evidence>
<dbReference type="Pfam" id="PF12834">
    <property type="entry name" value="Phage_int_SAM_2"/>
    <property type="match status" value="1"/>
</dbReference>
<evidence type="ECO:0000313" key="4">
    <source>
        <dbReference type="EMBL" id="MET1256989.1"/>
    </source>
</evidence>
<proteinExistence type="predicted"/>
<keyword evidence="1" id="KW-0233">DNA recombination</keyword>
<accession>A0ABV2BYI3</accession>
<dbReference type="InterPro" id="IPR024456">
    <property type="entry name" value="Integrase_catalytic_putative"/>
</dbReference>
<evidence type="ECO:0000256" key="1">
    <source>
        <dbReference type="ARBA" id="ARBA00023172"/>
    </source>
</evidence>
<protein>
    <submittedName>
        <fullName evidence="4">Phage integrase N-terminal domain-containing protein</fullName>
    </submittedName>
</protein>
<sequence>MHKHLPKLTTLNLIMRELNYDLKKMCARNKDGSYSTQSSRGRRLQKIANILHEKGYRKMSAQSLKPKHIDALIEHWRAEKTSVGTIKNYMSSLRWWAEKINKPAIIARDNSHYGIADRVMVSNLNKGQSLDIEKLSNVTDEHVKISLQLQSAFGLRREESIKFIPSYADKGSHIILKSTWTKGGKEREIEIKTDYQREVLKAAHKLAGKGSLIPSNRKFIQQLKIYEGHTIRAGLSKLHGLRHRFAQEMYLEKTGWNAPVCGGPKSKELSKVQKAIDRQARLEISKALGHEREQITAIYLGR</sequence>
<name>A0ABV2BYI3_9GAMM</name>
<dbReference type="Proteomes" id="UP001548189">
    <property type="component" value="Unassembled WGS sequence"/>
</dbReference>
<dbReference type="SUPFAM" id="SSF56349">
    <property type="entry name" value="DNA breaking-rejoining enzymes"/>
    <property type="match status" value="1"/>
</dbReference>
<feature type="domain" description="Putative integrase N-terminal" evidence="2">
    <location>
        <begin position="15"/>
        <end position="96"/>
    </location>
</feature>
<dbReference type="InterPro" id="IPR011010">
    <property type="entry name" value="DNA_brk_join_enz"/>
</dbReference>
<dbReference type="InterPro" id="IPR013762">
    <property type="entry name" value="Integrase-like_cat_sf"/>
</dbReference>
<dbReference type="RefSeq" id="WP_353897572.1">
    <property type="nucleotide sequence ID" value="NZ_JBEVCJ010000031.1"/>
</dbReference>
<evidence type="ECO:0000259" key="3">
    <source>
        <dbReference type="Pfam" id="PF12835"/>
    </source>
</evidence>
<feature type="domain" description="Integrase catalytic" evidence="3">
    <location>
        <begin position="137"/>
        <end position="248"/>
    </location>
</feature>
<dbReference type="InterPro" id="IPR024457">
    <property type="entry name" value="Putative_integrase_N"/>
</dbReference>